<dbReference type="PANTHER" id="PTHR38594">
    <property type="entry name" value="PEP-DEPENDENT DIHYDROXYACETONE KINASE, PHOSPHORYL DONOR SUBUNIT DHAM"/>
    <property type="match status" value="1"/>
</dbReference>
<comment type="caution">
    <text evidence="7">The sequence shown here is derived from an EMBL/GenBank/DDBJ whole genome shotgun (WGS) entry which is preliminary data.</text>
</comment>
<dbReference type="InterPro" id="IPR036662">
    <property type="entry name" value="PTS_EIIA_man-typ_sf"/>
</dbReference>
<dbReference type="Proteomes" id="UP000182015">
    <property type="component" value="Unassembled WGS sequence"/>
</dbReference>
<dbReference type="NCBIfam" id="TIGR02364">
    <property type="entry name" value="dha_pts"/>
    <property type="match status" value="1"/>
</dbReference>
<feature type="domain" description="PTS EIIA type-4" evidence="6">
    <location>
        <begin position="3"/>
        <end position="124"/>
    </location>
</feature>
<evidence type="ECO:0000256" key="4">
    <source>
        <dbReference type="ARBA" id="ARBA00022679"/>
    </source>
</evidence>
<name>A0A1L8MPY3_9STRE</name>
<protein>
    <recommendedName>
        <fullName evidence="3">phosphoenolpyruvate--glycerone phosphotransferase</fullName>
        <ecNumber evidence="3">2.7.1.121</ecNumber>
    </recommendedName>
</protein>
<keyword evidence="8" id="KW-1185">Reference proteome</keyword>
<comment type="function">
    <text evidence="2">Component of the dihydroxyacetone kinase complex, which is responsible for the phosphoenolpyruvate (PEP)-dependent phosphorylation of dihydroxyacetone. DhaM serves as the phosphoryl donor. Is phosphorylated by phosphoenolpyruvate in an EI- and HPr-dependent reaction, and a phosphorelay system on histidine residues finally leads to phosphoryl transfer to DhaL and dihydroxyacetone.</text>
</comment>
<dbReference type="Pfam" id="PF03610">
    <property type="entry name" value="EIIA-man"/>
    <property type="match status" value="1"/>
</dbReference>
<dbReference type="GO" id="GO:0047324">
    <property type="term" value="F:phosphoenolpyruvate-glycerone phosphotransferase activity"/>
    <property type="evidence" value="ECO:0007669"/>
    <property type="project" value="UniProtKB-EC"/>
</dbReference>
<dbReference type="OrthoDB" id="7065393at2"/>
<evidence type="ECO:0000256" key="5">
    <source>
        <dbReference type="ARBA" id="ARBA00046577"/>
    </source>
</evidence>
<keyword evidence="4 7" id="KW-0808">Transferase</keyword>
<dbReference type="GO" id="GO:0016020">
    <property type="term" value="C:membrane"/>
    <property type="evidence" value="ECO:0007669"/>
    <property type="project" value="InterPro"/>
</dbReference>
<evidence type="ECO:0000259" key="6">
    <source>
        <dbReference type="PROSITE" id="PS51096"/>
    </source>
</evidence>
<dbReference type="Gene3D" id="3.40.50.510">
    <property type="entry name" value="Phosphotransferase system, mannose-type IIA component"/>
    <property type="match status" value="1"/>
</dbReference>
<dbReference type="STRING" id="1856638.A9Q68_04400"/>
<evidence type="ECO:0000313" key="8">
    <source>
        <dbReference type="Proteomes" id="UP000182015"/>
    </source>
</evidence>
<dbReference type="InterPro" id="IPR004701">
    <property type="entry name" value="PTS_EIIA_man-typ"/>
</dbReference>
<keyword evidence="7" id="KW-0418">Kinase</keyword>
<comment type="subunit">
    <text evidence="5">Homodimer. The dihydroxyacetone kinase complex is composed of a homodimer of DhaM, a homodimer of DhaK and the subunit DhaL.</text>
</comment>
<dbReference type="RefSeq" id="WP_071793490.1">
    <property type="nucleotide sequence ID" value="NZ_LZDD01000001.1"/>
</dbReference>
<dbReference type="GO" id="GO:0019563">
    <property type="term" value="P:glycerol catabolic process"/>
    <property type="evidence" value="ECO:0007669"/>
    <property type="project" value="InterPro"/>
</dbReference>
<evidence type="ECO:0000313" key="7">
    <source>
        <dbReference type="EMBL" id="OJF72792.1"/>
    </source>
</evidence>
<dbReference type="InterPro" id="IPR039643">
    <property type="entry name" value="DhaM"/>
</dbReference>
<gene>
    <name evidence="7" type="ORF">A9Q68_04400</name>
</gene>
<accession>A0A1L8MPY3</accession>
<dbReference type="SUPFAM" id="SSF53062">
    <property type="entry name" value="PTS system fructose IIA component-like"/>
    <property type="match status" value="1"/>
</dbReference>
<organism evidence="7 8">
    <name type="scientific">Streptococcus bovimastitidis</name>
    <dbReference type="NCBI Taxonomy" id="1856638"/>
    <lineage>
        <taxon>Bacteria</taxon>
        <taxon>Bacillati</taxon>
        <taxon>Bacillota</taxon>
        <taxon>Bacilli</taxon>
        <taxon>Lactobacillales</taxon>
        <taxon>Streptococcaceae</taxon>
        <taxon>Streptococcus</taxon>
    </lineage>
</organism>
<evidence type="ECO:0000256" key="3">
    <source>
        <dbReference type="ARBA" id="ARBA00012095"/>
    </source>
</evidence>
<proteinExistence type="predicted"/>
<dbReference type="AlphaFoldDB" id="A0A1L8MPY3"/>
<comment type="catalytic activity">
    <reaction evidence="1">
        <text>dihydroxyacetone + phosphoenolpyruvate = dihydroxyacetone phosphate + pyruvate</text>
        <dbReference type="Rhea" id="RHEA:18381"/>
        <dbReference type="ChEBI" id="CHEBI:15361"/>
        <dbReference type="ChEBI" id="CHEBI:16016"/>
        <dbReference type="ChEBI" id="CHEBI:57642"/>
        <dbReference type="ChEBI" id="CHEBI:58702"/>
        <dbReference type="EC" id="2.7.1.121"/>
    </reaction>
</comment>
<sequence>MTDLGIIIISHSKGIASGIRDLLAEVAQDVAITSVGGTEDGGIGTSFDQVQTIVDENPKKDLLAFFDLGSARMNLEMVADFTDKGITIMQVPIVEGAYTAAALLQAGVNKEAILQQLSELEIKK</sequence>
<evidence type="ECO:0000256" key="2">
    <source>
        <dbReference type="ARBA" id="ARBA00002788"/>
    </source>
</evidence>
<dbReference type="EC" id="2.7.1.121" evidence="3"/>
<dbReference type="PROSITE" id="PS51096">
    <property type="entry name" value="PTS_EIIA_TYPE_4"/>
    <property type="match status" value="1"/>
</dbReference>
<dbReference type="InterPro" id="IPR012844">
    <property type="entry name" value="DhaM_N"/>
</dbReference>
<reference evidence="8" key="1">
    <citation type="submission" date="2016-06" db="EMBL/GenBank/DDBJ databases">
        <authorList>
            <person name="de Vries S.P.W."/>
            <person name="Hadjirin N.F."/>
            <person name="Lay E.M."/>
            <person name="Zadoks R.N."/>
            <person name="Peacock S.J."/>
            <person name="Parkhill J."/>
            <person name="Grant A.J."/>
            <person name="Mcdougall S."/>
            <person name="Holmes M.A."/>
        </authorList>
    </citation>
    <scope>NUCLEOTIDE SEQUENCE [LARGE SCALE GENOMIC DNA]</scope>
    <source>
        <strain evidence="8">NZ1587</strain>
    </source>
</reference>
<dbReference type="PANTHER" id="PTHR38594:SF1">
    <property type="entry name" value="PEP-DEPENDENT DIHYDROXYACETONE KINASE, PHOSPHORYL DONOR SUBUNIT DHAM"/>
    <property type="match status" value="1"/>
</dbReference>
<dbReference type="EMBL" id="LZDD01000001">
    <property type="protein sequence ID" value="OJF72792.1"/>
    <property type="molecule type" value="Genomic_DNA"/>
</dbReference>
<dbReference type="GO" id="GO:0009401">
    <property type="term" value="P:phosphoenolpyruvate-dependent sugar phosphotransferase system"/>
    <property type="evidence" value="ECO:0007669"/>
    <property type="project" value="InterPro"/>
</dbReference>
<evidence type="ECO:0000256" key="1">
    <source>
        <dbReference type="ARBA" id="ARBA00001113"/>
    </source>
</evidence>